<evidence type="ECO:0000313" key="3">
    <source>
        <dbReference type="Proteomes" id="UP001500979"/>
    </source>
</evidence>
<protein>
    <recommendedName>
        <fullName evidence="4">Secreted protein</fullName>
    </recommendedName>
</protein>
<sequence>MGGLRLLVLAAAVVAVAASGSPQPPGPAPPVEVAHSRAVPGHITVIGTVARGVEQGCYLLRTSGRPYLLIGDDPDIRDVGARLIVRGDARPGTPTTCMQGIPLYVTDARPV</sequence>
<keyword evidence="1" id="KW-0732">Signal</keyword>
<gene>
    <name evidence="2" type="ORF">GCM10010470_33720</name>
</gene>
<organism evidence="2 3">
    <name type="scientific">Saccharopolyspora taberi</name>
    <dbReference type="NCBI Taxonomy" id="60895"/>
    <lineage>
        <taxon>Bacteria</taxon>
        <taxon>Bacillati</taxon>
        <taxon>Actinomycetota</taxon>
        <taxon>Actinomycetes</taxon>
        <taxon>Pseudonocardiales</taxon>
        <taxon>Pseudonocardiaceae</taxon>
        <taxon>Saccharopolyspora</taxon>
    </lineage>
</organism>
<feature type="signal peptide" evidence="1">
    <location>
        <begin position="1"/>
        <end position="17"/>
    </location>
</feature>
<reference evidence="2 3" key="1">
    <citation type="journal article" date="2019" name="Int. J. Syst. Evol. Microbiol.">
        <title>The Global Catalogue of Microorganisms (GCM) 10K type strain sequencing project: providing services to taxonomists for standard genome sequencing and annotation.</title>
        <authorList>
            <consortium name="The Broad Institute Genomics Platform"/>
            <consortium name="The Broad Institute Genome Sequencing Center for Infectious Disease"/>
            <person name="Wu L."/>
            <person name="Ma J."/>
        </authorList>
    </citation>
    <scope>NUCLEOTIDE SEQUENCE [LARGE SCALE GENOMIC DNA]</scope>
    <source>
        <strain evidence="2 3">JCM 9383</strain>
    </source>
</reference>
<name>A0ABN3VE00_9PSEU</name>
<evidence type="ECO:0000256" key="1">
    <source>
        <dbReference type="SAM" id="SignalP"/>
    </source>
</evidence>
<proteinExistence type="predicted"/>
<comment type="caution">
    <text evidence="2">The sequence shown here is derived from an EMBL/GenBank/DDBJ whole genome shotgun (WGS) entry which is preliminary data.</text>
</comment>
<dbReference type="RefSeq" id="WP_344680706.1">
    <property type="nucleotide sequence ID" value="NZ_BAAAUX010000014.1"/>
</dbReference>
<feature type="chain" id="PRO_5046649562" description="Secreted protein" evidence="1">
    <location>
        <begin position="18"/>
        <end position="111"/>
    </location>
</feature>
<accession>A0ABN3VE00</accession>
<dbReference type="EMBL" id="BAAAUX010000014">
    <property type="protein sequence ID" value="GAA2795881.1"/>
    <property type="molecule type" value="Genomic_DNA"/>
</dbReference>
<keyword evidence="3" id="KW-1185">Reference proteome</keyword>
<dbReference type="Proteomes" id="UP001500979">
    <property type="component" value="Unassembled WGS sequence"/>
</dbReference>
<evidence type="ECO:0000313" key="2">
    <source>
        <dbReference type="EMBL" id="GAA2795881.1"/>
    </source>
</evidence>
<evidence type="ECO:0008006" key="4">
    <source>
        <dbReference type="Google" id="ProtNLM"/>
    </source>
</evidence>